<dbReference type="GO" id="GO:0016705">
    <property type="term" value="F:oxidoreductase activity, acting on paired donors, with incorporation or reduction of molecular oxygen"/>
    <property type="evidence" value="ECO:0007669"/>
    <property type="project" value="InterPro"/>
</dbReference>
<dbReference type="AlphaFoldDB" id="A0A3A3A5Z1"/>
<evidence type="ECO:0000256" key="2">
    <source>
        <dbReference type="ARBA" id="ARBA00022723"/>
    </source>
</evidence>
<name>A0A3A3A5Z1_9EURO</name>
<dbReference type="Pfam" id="PF00067">
    <property type="entry name" value="p450"/>
    <property type="match status" value="1"/>
</dbReference>
<evidence type="ECO:0000256" key="4">
    <source>
        <dbReference type="ARBA" id="ARBA00023004"/>
    </source>
</evidence>
<sequence>MDIISILTDPIKAGLAVNLLPLVLWLLMKTPLQNWTVSALSWVLNWYLSNRYAVHHIEDKSALPGCQYQWPNGQGDEAKFKSGKENSEQWGEEYGGIYRIWSGSTPEIVLTKPEHIKVVFKDSNKHQKAVDNNSGYLMSKILGQCVGLISGDKWARVRSVSEKPFVRSAVPSYVSMINARTKRHFRELVDEGKLRDGTIHPAEDMKLLAFWIIAEIIYGPLDADMENRLLALIPLRENLFKYVIAGGLPRFSWSKYLPLQANRELRNFRAKWHEFNKYARARAEREGSGALIIHLFDAVARGEITSEQMYHTVDEALYANLDVTLGALSWNLVFLGAHKDIQARVRAEITERREMAEIDETVMNAYFMSTTTLLSACMDESSRLRPLAAFSVPQSAPTPREIDGYVFPAGTNFIVDAYALNIRNSFWGDDSDQYRPDRFFKVKGTEARYNFWRFGFGPRQCMGKYVADTLIRAILVHLVENYELGSMDSEWKRDEEVWINHPDFRVACSPRNKYGLSDLNSSA</sequence>
<dbReference type="GO" id="GO:0004497">
    <property type="term" value="F:monooxygenase activity"/>
    <property type="evidence" value="ECO:0007669"/>
    <property type="project" value="UniProtKB-KW"/>
</dbReference>
<dbReference type="SUPFAM" id="SSF48264">
    <property type="entry name" value="Cytochrome P450"/>
    <property type="match status" value="1"/>
</dbReference>
<comment type="cofactor">
    <cofactor evidence="1 6">
        <name>heme</name>
        <dbReference type="ChEBI" id="CHEBI:30413"/>
    </cofactor>
</comment>
<keyword evidence="9" id="KW-1185">Reference proteome</keyword>
<evidence type="ECO:0000256" key="7">
    <source>
        <dbReference type="RuleBase" id="RU000461"/>
    </source>
</evidence>
<evidence type="ECO:0000256" key="1">
    <source>
        <dbReference type="ARBA" id="ARBA00001971"/>
    </source>
</evidence>
<evidence type="ECO:0000256" key="3">
    <source>
        <dbReference type="ARBA" id="ARBA00023002"/>
    </source>
</evidence>
<dbReference type="OrthoDB" id="2789670at2759"/>
<dbReference type="GO" id="GO:0020037">
    <property type="term" value="F:heme binding"/>
    <property type="evidence" value="ECO:0007669"/>
    <property type="project" value="InterPro"/>
</dbReference>
<keyword evidence="2 6" id="KW-0479">Metal-binding</keyword>
<dbReference type="InterPro" id="IPR036396">
    <property type="entry name" value="Cyt_P450_sf"/>
</dbReference>
<keyword evidence="4 6" id="KW-0408">Iron</keyword>
<evidence type="ECO:0000313" key="9">
    <source>
        <dbReference type="Proteomes" id="UP000266188"/>
    </source>
</evidence>
<dbReference type="InterPro" id="IPR001128">
    <property type="entry name" value="Cyt_P450"/>
</dbReference>
<evidence type="ECO:0000313" key="8">
    <source>
        <dbReference type="EMBL" id="RJE25395.1"/>
    </source>
</evidence>
<accession>A0A3A3A5Z1</accession>
<dbReference type="Gene3D" id="1.10.630.10">
    <property type="entry name" value="Cytochrome P450"/>
    <property type="match status" value="1"/>
</dbReference>
<dbReference type="EMBL" id="MVGC01000049">
    <property type="protein sequence ID" value="RJE25395.1"/>
    <property type="molecule type" value="Genomic_DNA"/>
</dbReference>
<organism evidence="8 9">
    <name type="scientific">Aspergillus sclerotialis</name>
    <dbReference type="NCBI Taxonomy" id="2070753"/>
    <lineage>
        <taxon>Eukaryota</taxon>
        <taxon>Fungi</taxon>
        <taxon>Dikarya</taxon>
        <taxon>Ascomycota</taxon>
        <taxon>Pezizomycotina</taxon>
        <taxon>Eurotiomycetes</taxon>
        <taxon>Eurotiomycetidae</taxon>
        <taxon>Eurotiales</taxon>
        <taxon>Aspergillaceae</taxon>
        <taxon>Aspergillus</taxon>
        <taxon>Aspergillus subgen. Polypaecilum</taxon>
    </lineage>
</organism>
<dbReference type="STRING" id="2070753.A0A3A3A5Z1"/>
<gene>
    <name evidence="8" type="ORF">PHISCL_02286</name>
</gene>
<dbReference type="PRINTS" id="PR00463">
    <property type="entry name" value="EP450I"/>
</dbReference>
<dbReference type="PANTHER" id="PTHR24303">
    <property type="entry name" value="HEME-BINDING MONOOXYGENASE FAMILY"/>
    <property type="match status" value="1"/>
</dbReference>
<keyword evidence="6 7" id="KW-0349">Heme</keyword>
<feature type="binding site" description="axial binding residue" evidence="6">
    <location>
        <position position="461"/>
    </location>
    <ligand>
        <name>heme</name>
        <dbReference type="ChEBI" id="CHEBI:30413"/>
    </ligand>
    <ligandPart>
        <name>Fe</name>
        <dbReference type="ChEBI" id="CHEBI:18248"/>
    </ligandPart>
</feature>
<dbReference type="PROSITE" id="PS00086">
    <property type="entry name" value="CYTOCHROME_P450"/>
    <property type="match status" value="1"/>
</dbReference>
<evidence type="ECO:0000256" key="5">
    <source>
        <dbReference type="ARBA" id="ARBA00023033"/>
    </source>
</evidence>
<comment type="caution">
    <text evidence="8">The sequence shown here is derived from an EMBL/GenBank/DDBJ whole genome shotgun (WGS) entry which is preliminary data.</text>
</comment>
<evidence type="ECO:0000256" key="6">
    <source>
        <dbReference type="PIRSR" id="PIRSR602401-1"/>
    </source>
</evidence>
<dbReference type="Proteomes" id="UP000266188">
    <property type="component" value="Unassembled WGS sequence"/>
</dbReference>
<comment type="similarity">
    <text evidence="7">Belongs to the cytochrome P450 family.</text>
</comment>
<dbReference type="PANTHER" id="PTHR24303:SF31">
    <property type="entry name" value="CYTOCHROME P450 307A1-RELATED"/>
    <property type="match status" value="1"/>
</dbReference>
<dbReference type="InterPro" id="IPR002401">
    <property type="entry name" value="Cyt_P450_E_grp-I"/>
</dbReference>
<protein>
    <submittedName>
        <fullName evidence="8">Cytochrome P450</fullName>
    </submittedName>
</protein>
<keyword evidence="3 7" id="KW-0560">Oxidoreductase</keyword>
<dbReference type="InterPro" id="IPR017972">
    <property type="entry name" value="Cyt_P450_CS"/>
</dbReference>
<reference evidence="9" key="1">
    <citation type="submission" date="2017-02" db="EMBL/GenBank/DDBJ databases">
        <authorList>
            <person name="Tafer H."/>
            <person name="Lopandic K."/>
        </authorList>
    </citation>
    <scope>NUCLEOTIDE SEQUENCE [LARGE SCALE GENOMIC DNA]</scope>
    <source>
        <strain evidence="9">CBS 366.77</strain>
    </source>
</reference>
<dbReference type="GO" id="GO:0005506">
    <property type="term" value="F:iron ion binding"/>
    <property type="evidence" value="ECO:0007669"/>
    <property type="project" value="InterPro"/>
</dbReference>
<dbReference type="CDD" id="cd20615">
    <property type="entry name" value="CYP_GliC-like"/>
    <property type="match status" value="1"/>
</dbReference>
<keyword evidence="5 7" id="KW-0503">Monooxygenase</keyword>
<proteinExistence type="inferred from homology"/>